<dbReference type="InterPro" id="IPR029063">
    <property type="entry name" value="SAM-dependent_MTases_sf"/>
</dbReference>
<proteinExistence type="predicted"/>
<evidence type="ECO:0000256" key="1">
    <source>
        <dbReference type="ARBA" id="ARBA00022603"/>
    </source>
</evidence>
<feature type="domain" description="Histidine-specific methyltransferase SAM-dependent" evidence="3">
    <location>
        <begin position="21"/>
        <end position="324"/>
    </location>
</feature>
<evidence type="ECO:0000313" key="5">
    <source>
        <dbReference type="Proteomes" id="UP000319210"/>
    </source>
</evidence>
<keyword evidence="5" id="KW-1185">Reference proteome</keyword>
<dbReference type="AlphaFoldDB" id="A0A4Y3R358"/>
<reference evidence="4 5" key="1">
    <citation type="submission" date="2019-06" db="EMBL/GenBank/DDBJ databases">
        <title>Whole genome shotgun sequence of Streptomyces cacaoi subsp. cacaoi NBRC 12748.</title>
        <authorList>
            <person name="Hosoyama A."/>
            <person name="Uohara A."/>
            <person name="Ohji S."/>
            <person name="Ichikawa N."/>
        </authorList>
    </citation>
    <scope>NUCLEOTIDE SEQUENCE [LARGE SCALE GENOMIC DNA]</scope>
    <source>
        <strain evidence="4 5">NBRC 12748</strain>
    </source>
</reference>
<organism evidence="4 5">
    <name type="scientific">Streptomyces cacaoi</name>
    <dbReference type="NCBI Taxonomy" id="1898"/>
    <lineage>
        <taxon>Bacteria</taxon>
        <taxon>Bacillati</taxon>
        <taxon>Actinomycetota</taxon>
        <taxon>Actinomycetes</taxon>
        <taxon>Kitasatosporales</taxon>
        <taxon>Streptomycetaceae</taxon>
        <taxon>Streptomyces</taxon>
    </lineage>
</organism>
<dbReference type="GO" id="GO:0032259">
    <property type="term" value="P:methylation"/>
    <property type="evidence" value="ECO:0007669"/>
    <property type="project" value="UniProtKB-KW"/>
</dbReference>
<evidence type="ECO:0000256" key="2">
    <source>
        <dbReference type="ARBA" id="ARBA00022679"/>
    </source>
</evidence>
<dbReference type="GO" id="GO:0008168">
    <property type="term" value="F:methyltransferase activity"/>
    <property type="evidence" value="ECO:0007669"/>
    <property type="project" value="UniProtKB-KW"/>
</dbReference>
<dbReference type="OrthoDB" id="5289726at2"/>
<dbReference type="SUPFAM" id="SSF53335">
    <property type="entry name" value="S-adenosyl-L-methionine-dependent methyltransferases"/>
    <property type="match status" value="1"/>
</dbReference>
<evidence type="ECO:0000259" key="3">
    <source>
        <dbReference type="Pfam" id="PF10017"/>
    </source>
</evidence>
<dbReference type="Proteomes" id="UP000319210">
    <property type="component" value="Unassembled WGS sequence"/>
</dbReference>
<keyword evidence="2 4" id="KW-0808">Transferase</keyword>
<dbReference type="EMBL" id="BJMM01000019">
    <property type="protein sequence ID" value="GEB51337.1"/>
    <property type="molecule type" value="Genomic_DNA"/>
</dbReference>
<dbReference type="InterPro" id="IPR035094">
    <property type="entry name" value="EgtD"/>
</dbReference>
<evidence type="ECO:0000313" key="4">
    <source>
        <dbReference type="EMBL" id="GEB51337.1"/>
    </source>
</evidence>
<comment type="caution">
    <text evidence="4">The sequence shown here is derived from an EMBL/GenBank/DDBJ whole genome shotgun (WGS) entry which is preliminary data.</text>
</comment>
<dbReference type="InterPro" id="IPR017804">
    <property type="entry name" value="MeTrfase_EgtD-like"/>
</dbReference>
<dbReference type="InterPro" id="IPR019257">
    <property type="entry name" value="MeTrfase_dom"/>
</dbReference>
<keyword evidence="1 4" id="KW-0489">Methyltransferase</keyword>
<dbReference type="InterPro" id="IPR051128">
    <property type="entry name" value="EgtD_Methyltrsf_superfamily"/>
</dbReference>
<dbReference type="Pfam" id="PF10017">
    <property type="entry name" value="Methyltransf_33"/>
    <property type="match status" value="1"/>
</dbReference>
<gene>
    <name evidence="4" type="primary">egtD</name>
    <name evidence="4" type="ORF">SCA03_38880</name>
</gene>
<dbReference type="RefSeq" id="WP_086814583.1">
    <property type="nucleotide sequence ID" value="NZ_BJMM01000019.1"/>
</dbReference>
<dbReference type="Gene3D" id="3.40.50.150">
    <property type="entry name" value="Vaccinia Virus protein VP39"/>
    <property type="match status" value="1"/>
</dbReference>
<dbReference type="NCBIfam" id="TIGR03438">
    <property type="entry name" value="egtD_ergothio"/>
    <property type="match status" value="1"/>
</dbReference>
<protein>
    <submittedName>
        <fullName evidence="4">Histidine N-alpha-methyltransferase</fullName>
    </submittedName>
</protein>
<dbReference type="PIRSF" id="PIRSF018005">
    <property type="entry name" value="UCP018005"/>
    <property type="match status" value="1"/>
</dbReference>
<name>A0A4Y3R358_STRCI</name>
<dbReference type="PANTHER" id="PTHR43397">
    <property type="entry name" value="ERGOTHIONEINE BIOSYNTHESIS PROTEIN 1"/>
    <property type="match status" value="1"/>
</dbReference>
<dbReference type="PANTHER" id="PTHR43397:SF1">
    <property type="entry name" value="ERGOTHIONEINE BIOSYNTHESIS PROTEIN 1"/>
    <property type="match status" value="1"/>
</dbReference>
<sequence>MTGRFTLTHRLPDGHFATTLRADVLAGLTATPKTLPPKWFYDARGDGLFEAITALPEYYLTRAEHGILARHAADIVRLTGARTLVELGSGASRKTRLLLDAFRAADRGAPERYVPVDVSASALRDAGERLCRAYPGLRVSGTVTDFETDPALPADAPGPRLVAFLGSTLGNLGPPQRAAFHAALRAELAPGDALLLGADLVKPVGELLPAYDDGEGVTAEFNRNVLHVLNRELDADFDPGSFDHRAVWDAEHERVEMRLRSRTAQTVKFPPLDLTVDFAAGEELRTETSAKFRRAGLTAELRRAGFAVRQWWTDREQRFAVALAVPD</sequence>
<accession>A0A4Y3R358</accession>